<evidence type="ECO:0000259" key="4">
    <source>
        <dbReference type="Pfam" id="PF07523"/>
    </source>
</evidence>
<dbReference type="Gene3D" id="3.10.430.110">
    <property type="match status" value="1"/>
</dbReference>
<evidence type="ECO:0000259" key="5">
    <source>
        <dbReference type="Pfam" id="PF18676"/>
    </source>
</evidence>
<dbReference type="Gene3D" id="3.80.10.10">
    <property type="entry name" value="Ribonuclease Inhibitor"/>
    <property type="match status" value="2"/>
</dbReference>
<name>A0A9D1U4K3_9LACO</name>
<evidence type="ECO:0000256" key="2">
    <source>
        <dbReference type="SAM" id="Phobius"/>
    </source>
</evidence>
<keyword evidence="2" id="KW-0472">Membrane</keyword>
<dbReference type="InterPro" id="IPR041286">
    <property type="entry name" value="MBG_2"/>
</dbReference>
<evidence type="ECO:0000313" key="6">
    <source>
        <dbReference type="EMBL" id="HIW71983.1"/>
    </source>
</evidence>
<dbReference type="Pfam" id="PF13306">
    <property type="entry name" value="LRR_5"/>
    <property type="match status" value="1"/>
</dbReference>
<feature type="region of interest" description="Disordered" evidence="1">
    <location>
        <begin position="1354"/>
        <end position="1460"/>
    </location>
</feature>
<feature type="chain" id="PRO_5038657761" evidence="3">
    <location>
        <begin position="31"/>
        <end position="1516"/>
    </location>
</feature>
<dbReference type="Gene3D" id="2.60.40.10">
    <property type="entry name" value="Immunoglobulins"/>
    <property type="match status" value="5"/>
</dbReference>
<feature type="compositionally biased region" description="Low complexity" evidence="1">
    <location>
        <begin position="36"/>
        <end position="92"/>
    </location>
</feature>
<keyword evidence="2" id="KW-0812">Transmembrane</keyword>
<dbReference type="Pfam" id="PF18676">
    <property type="entry name" value="MBG_2"/>
    <property type="match status" value="1"/>
</dbReference>
<dbReference type="SUPFAM" id="SSF52058">
    <property type="entry name" value="L domain-like"/>
    <property type="match status" value="1"/>
</dbReference>
<dbReference type="PANTHER" id="PTHR45661">
    <property type="entry name" value="SURFACE ANTIGEN"/>
    <property type="match status" value="1"/>
</dbReference>
<dbReference type="Pfam" id="PF07523">
    <property type="entry name" value="Big_3"/>
    <property type="match status" value="2"/>
</dbReference>
<keyword evidence="2" id="KW-1133">Transmembrane helix</keyword>
<feature type="domain" description="Ig-like" evidence="4">
    <location>
        <begin position="678"/>
        <end position="746"/>
    </location>
</feature>
<proteinExistence type="predicted"/>
<dbReference type="InterPro" id="IPR032675">
    <property type="entry name" value="LRR_dom_sf"/>
</dbReference>
<evidence type="ECO:0000256" key="3">
    <source>
        <dbReference type="SAM" id="SignalP"/>
    </source>
</evidence>
<dbReference type="InterPro" id="IPR013783">
    <property type="entry name" value="Ig-like_fold"/>
</dbReference>
<dbReference type="InterPro" id="IPR053139">
    <property type="entry name" value="Surface_bspA-like"/>
</dbReference>
<feature type="compositionally biased region" description="Polar residues" evidence="1">
    <location>
        <begin position="1412"/>
        <end position="1424"/>
    </location>
</feature>
<dbReference type="InterPro" id="IPR026906">
    <property type="entry name" value="LRR_5"/>
</dbReference>
<feature type="compositionally biased region" description="Low complexity" evidence="1">
    <location>
        <begin position="1425"/>
        <end position="1437"/>
    </location>
</feature>
<protein>
    <submittedName>
        <fullName evidence="6">Leucine-rich repeat protein</fullName>
    </submittedName>
</protein>
<sequence length="1516" mass="158624">MTKKRETKYWLAALTLATLSVSTTTITAKADVAVNTASDSSATSVKAATDDTTTTTLRTTTPTTGVGATTASDTETTTETAASTDETTDPATIDTGKDADSETPAGTATKGQTETTTGSQTSEAATESTGVTNPDLVQDVEEPGTKTTDATVSTEKDQADDANGNALIVPSPAKAPAAGRAVAEKASAVDYTDSSIFNWTTNDADTTATITGVNQQVSGTLNLPPTYTLNGKTYTVTTIGEAAFASATNLTNNLTGVIFNQGLQTISNSAFAYLNNLTMVDFSNANDLVSIGREAFVATGITSLDLPDSVTTIGQSAFTYSKISHVTLPASLTSLGETAFASNENLTSVDLSKATQLTSLSDHVFENDPLTSLTIPANIQTIGLNAFANNHNLTTLTFAPNSQLTSIGDGAFIYDVSLQTLNLPDSLVTLGQNAFLSNNALTQVTLGSGLTSIGDHAFTYDGNLKTVDFSRAASLQSIGTGAFEYAGISQNLTTPAGLKTIGDFAFAGNQLTGITLNDGLTQIGNGAFIYNHLTGALTIPGTVKQVGTQAFYGNELTAASFQAGTTLGQDALSYNQITSLTGPSVANAIAHEEMVTKFTDSENIRLNNLFTLNLGELTTDNLVISDITSADGTVSLQDGRFVVTAGTKRFTFKWSLPVDGQTTAYSGDYTVVLDDPNIKVKDTTIFTGTNWTPADNFVSAETDDGAAVDLSKLTISYDTDKPLNTNVAGSYKVTYSYGAESSVAIVIVKKRQVTLTLQGSQSLTYTGNAAVLDAKNYYVDLPDGSRVEFQAGDISYTATTNVGESVGVTLSQAGLDRLDGLALASQYEWEINDKAASYQITPAQITIRADNQEMVAGTTEPTYTATVTGLPADGAAVVYTIVREPGTAAGSYQISIQPGDNPNYQMTLQDGTLTIKPSKQSLTGTDYTMYVGDAKPTVADFQAQASDAYGNDLVVTADLTGIDYTTAGHHNVVLTTTDGQSKTVVLTIKANQQSLTGQDYTMYVGDPEATLADFAVTATDKTGKPQDVMVDFSGVNYDMAGNYAVKLMTADGLTETVMLHLLKNQQSLTGQDYTMYVGDPAATLADFGATATDKTGATQAVTADFSAVDDTTPGNYTVKLTTADGQTKMVTLHLLKNQQSLTGQDYTMYVGDPQPTVADFAATATDKTGTTQEVTADLKGVDYTTAGTYAVKLTTADGQQRTVTLTVKANQTQLTGKDYTMYVGDPTPDATDFQALATDKDGGAVQVTVDLHQAQLTQAGTYTVTLTAGKLTKTVTLTVRANQQTLVGNDYTMHLGDPEPTLTDFGATATDRDGHDQTVSLDLTTADLTTVGTYTVTLTTADGQRKQVQLHVLADPTDPENPTGPENPTDPETPTDPENPTDPETPTTPEEPSTPETPTVSGNGDEVGAGNQGVQPNQRPTGKPTQQVVVTGQHVTTSTPLQHGGNAATGRRQADATLASTATPRSITAVAVSNVPATTTTTTLPQTDEAPTTLWSVLGGLLGLLGVSGLMRRKRH</sequence>
<dbReference type="InterPro" id="IPR022038">
    <property type="entry name" value="Ig-like_bact"/>
</dbReference>
<dbReference type="EMBL" id="DXGJ01000038">
    <property type="protein sequence ID" value="HIW71983.1"/>
    <property type="molecule type" value="Genomic_DNA"/>
</dbReference>
<reference evidence="6" key="1">
    <citation type="journal article" date="2021" name="PeerJ">
        <title>Extensive microbial diversity within the chicken gut microbiome revealed by metagenomics and culture.</title>
        <authorList>
            <person name="Gilroy R."/>
            <person name="Ravi A."/>
            <person name="Getino M."/>
            <person name="Pursley I."/>
            <person name="Horton D.L."/>
            <person name="Alikhan N.F."/>
            <person name="Baker D."/>
            <person name="Gharbi K."/>
            <person name="Hall N."/>
            <person name="Watson M."/>
            <person name="Adriaenssens E.M."/>
            <person name="Foster-Nyarko E."/>
            <person name="Jarju S."/>
            <person name="Secka A."/>
            <person name="Antonio M."/>
            <person name="Oren A."/>
            <person name="Chaudhuri R.R."/>
            <person name="La Ragione R."/>
            <person name="Hildebrand F."/>
            <person name="Pallen M.J."/>
        </authorList>
    </citation>
    <scope>NUCLEOTIDE SEQUENCE</scope>
    <source>
        <strain evidence="6">CHK173-259</strain>
    </source>
</reference>
<evidence type="ECO:0000256" key="1">
    <source>
        <dbReference type="SAM" id="MobiDB-lite"/>
    </source>
</evidence>
<feature type="compositionally biased region" description="Low complexity" evidence="1">
    <location>
        <begin position="1382"/>
        <end position="1399"/>
    </location>
</feature>
<feature type="transmembrane region" description="Helical" evidence="2">
    <location>
        <begin position="1493"/>
        <end position="1511"/>
    </location>
</feature>
<organism evidence="6 7">
    <name type="scientific">Candidatus Levilactobacillus faecigallinarum</name>
    <dbReference type="NCBI Taxonomy" id="2838638"/>
    <lineage>
        <taxon>Bacteria</taxon>
        <taxon>Bacillati</taxon>
        <taxon>Bacillota</taxon>
        <taxon>Bacilli</taxon>
        <taxon>Lactobacillales</taxon>
        <taxon>Lactobacillaceae</taxon>
        <taxon>Levilactobacillus</taxon>
    </lineage>
</organism>
<feature type="compositionally biased region" description="Low complexity" evidence="1">
    <location>
        <begin position="1360"/>
        <end position="1372"/>
    </location>
</feature>
<evidence type="ECO:0000313" key="7">
    <source>
        <dbReference type="Proteomes" id="UP000886822"/>
    </source>
</evidence>
<dbReference type="Proteomes" id="UP000886822">
    <property type="component" value="Unassembled WGS sequence"/>
</dbReference>
<keyword evidence="3" id="KW-0732">Signal</keyword>
<accession>A0A9D1U4K3</accession>
<feature type="domain" description="Ig-like" evidence="4">
    <location>
        <begin position="1217"/>
        <end position="1279"/>
    </location>
</feature>
<feature type="compositionally biased region" description="Low complexity" evidence="1">
    <location>
        <begin position="105"/>
        <end position="130"/>
    </location>
</feature>
<feature type="domain" description="MBG" evidence="5">
    <location>
        <begin position="845"/>
        <end position="914"/>
    </location>
</feature>
<comment type="caution">
    <text evidence="6">The sequence shown here is derived from an EMBL/GenBank/DDBJ whole genome shotgun (WGS) entry which is preliminary data.</text>
</comment>
<feature type="region of interest" description="Disordered" evidence="1">
    <location>
        <begin position="35"/>
        <end position="171"/>
    </location>
</feature>
<feature type="signal peptide" evidence="3">
    <location>
        <begin position="1"/>
        <end position="30"/>
    </location>
</feature>
<reference evidence="6" key="2">
    <citation type="submission" date="2021-04" db="EMBL/GenBank/DDBJ databases">
        <authorList>
            <person name="Gilroy R."/>
        </authorList>
    </citation>
    <scope>NUCLEOTIDE SEQUENCE</scope>
    <source>
        <strain evidence="6">CHK173-259</strain>
    </source>
</reference>
<dbReference type="PANTHER" id="PTHR45661:SF3">
    <property type="entry name" value="IG-LIKE DOMAIN-CONTAINING PROTEIN"/>
    <property type="match status" value="1"/>
</dbReference>
<dbReference type="NCBIfam" id="TIGR01167">
    <property type="entry name" value="LPXTG_anchor"/>
    <property type="match status" value="1"/>
</dbReference>
<gene>
    <name evidence="6" type="ORF">H9875_05070</name>
</gene>